<reference evidence="3 4" key="1">
    <citation type="submission" date="2018-04" db="EMBL/GenBank/DDBJ databases">
        <title>Altererythrobacter sp. HME9302 genome sequencing and assembly.</title>
        <authorList>
            <person name="Kang H."/>
            <person name="Kim H."/>
            <person name="Joh K."/>
        </authorList>
    </citation>
    <scope>NUCLEOTIDE SEQUENCE [LARGE SCALE GENOMIC DNA]</scope>
    <source>
        <strain evidence="3 4">HME9302</strain>
    </source>
</reference>
<protein>
    <recommendedName>
        <fullName evidence="5">DUF1134 domain-containing protein</fullName>
    </recommendedName>
</protein>
<comment type="caution">
    <text evidence="3">The sequence shown here is derived from an EMBL/GenBank/DDBJ whole genome shotgun (WGS) entry which is preliminary data.</text>
</comment>
<evidence type="ECO:0000256" key="1">
    <source>
        <dbReference type="SAM" id="MobiDB-lite"/>
    </source>
</evidence>
<keyword evidence="2" id="KW-0732">Signal</keyword>
<dbReference type="AlphaFoldDB" id="A0A369Q2F4"/>
<dbReference type="InterPro" id="IPR008325">
    <property type="entry name" value="EipA-like"/>
</dbReference>
<keyword evidence="4" id="KW-1185">Reference proteome</keyword>
<proteinExistence type="predicted"/>
<feature type="compositionally biased region" description="Acidic residues" evidence="1">
    <location>
        <begin position="39"/>
        <end position="49"/>
    </location>
</feature>
<feature type="region of interest" description="Disordered" evidence="1">
    <location>
        <begin position="32"/>
        <end position="119"/>
    </location>
</feature>
<sequence>MRHTWKTICRSAAAILGPAALLASPPAVQSAVAQPVETTDPDQWIDADLAENPGNGSPYGDDTPSVPPPPPPAPPESTTVPAAQPEVGDWDADGAAMAGQAAGQNGVRVAPEWSDPVPTDASEAATVAARDPSAIPGDTYKEDDLIGAAEGVFGKGAEGVARMIQKLLADQGEPNGYIVGREAGGAFFVGARYGSGTLFHKVEGQMPVYWTGPSIGFDVGANAANTFVLVYNLYDTDELYERFPAGEGQAYAIGGLNASYLRKGDVVMIPIRVGAGLRLGVNAGYMKFSRKQRWLPF</sequence>
<accession>A0A369Q2F4</accession>
<evidence type="ECO:0000313" key="3">
    <source>
        <dbReference type="EMBL" id="RDC59081.1"/>
    </source>
</evidence>
<evidence type="ECO:0000313" key="4">
    <source>
        <dbReference type="Proteomes" id="UP000253727"/>
    </source>
</evidence>
<feature type="compositionally biased region" description="Low complexity" evidence="1">
    <location>
        <begin position="93"/>
        <end position="103"/>
    </location>
</feature>
<evidence type="ECO:0000256" key="2">
    <source>
        <dbReference type="SAM" id="SignalP"/>
    </source>
</evidence>
<evidence type="ECO:0008006" key="5">
    <source>
        <dbReference type="Google" id="ProtNLM"/>
    </source>
</evidence>
<dbReference type="Pfam" id="PF06577">
    <property type="entry name" value="EipA"/>
    <property type="match status" value="1"/>
</dbReference>
<dbReference type="OrthoDB" id="9796051at2"/>
<dbReference type="RefSeq" id="WP_115365498.1">
    <property type="nucleotide sequence ID" value="NZ_QBKA01000002.1"/>
</dbReference>
<dbReference type="Proteomes" id="UP000253727">
    <property type="component" value="Unassembled WGS sequence"/>
</dbReference>
<name>A0A369Q2F4_9SPHN</name>
<dbReference type="EMBL" id="QBKA01000002">
    <property type="protein sequence ID" value="RDC59081.1"/>
    <property type="molecule type" value="Genomic_DNA"/>
</dbReference>
<feature type="chain" id="PRO_5016688280" description="DUF1134 domain-containing protein" evidence="2">
    <location>
        <begin position="34"/>
        <end position="297"/>
    </location>
</feature>
<gene>
    <name evidence="3" type="ORF">HME9302_00260</name>
</gene>
<organism evidence="3 4">
    <name type="scientific">Alteripontixanthobacter maritimus</name>
    <dbReference type="NCBI Taxonomy" id="2161824"/>
    <lineage>
        <taxon>Bacteria</taxon>
        <taxon>Pseudomonadati</taxon>
        <taxon>Pseudomonadota</taxon>
        <taxon>Alphaproteobacteria</taxon>
        <taxon>Sphingomonadales</taxon>
        <taxon>Erythrobacteraceae</taxon>
        <taxon>Alteripontixanthobacter</taxon>
    </lineage>
</organism>
<feature type="signal peptide" evidence="2">
    <location>
        <begin position="1"/>
        <end position="33"/>
    </location>
</feature>
<feature type="compositionally biased region" description="Pro residues" evidence="1">
    <location>
        <begin position="65"/>
        <end position="75"/>
    </location>
</feature>